<dbReference type="InterPro" id="IPR029018">
    <property type="entry name" value="Hex-like_dom2"/>
</dbReference>
<dbReference type="Gene3D" id="3.30.379.10">
    <property type="entry name" value="Chitobiase/beta-hexosaminidase domain 2-like"/>
    <property type="match status" value="1"/>
</dbReference>
<dbReference type="InterPro" id="IPR041437">
    <property type="entry name" value="GH115_C"/>
</dbReference>
<dbReference type="InterPro" id="IPR031924">
    <property type="entry name" value="GH115"/>
</dbReference>
<keyword evidence="1" id="KW-0378">Hydrolase</keyword>
<reference evidence="4 5" key="1">
    <citation type="submission" date="2016-12" db="EMBL/GenBank/DDBJ databases">
        <authorList>
            <person name="Song W.-J."/>
            <person name="Kurnit D.M."/>
        </authorList>
    </citation>
    <scope>NUCLEOTIDE SEQUENCE [LARGE SCALE GENOMIC DNA]</scope>
    <source>
        <strain evidence="4 5">HSG9</strain>
    </source>
</reference>
<dbReference type="Gene3D" id="1.20.58.2150">
    <property type="match status" value="1"/>
</dbReference>
<dbReference type="GO" id="GO:0005975">
    <property type="term" value="P:carbohydrate metabolic process"/>
    <property type="evidence" value="ECO:0007669"/>
    <property type="project" value="UniProtKB-ARBA"/>
</dbReference>
<proteinExistence type="predicted"/>
<dbReference type="Pfam" id="PF17829">
    <property type="entry name" value="GH115_C"/>
    <property type="match status" value="1"/>
</dbReference>
<protein>
    <recommendedName>
        <fullName evidence="3">Gylcosyl hydrolase 115 C-terminal domain-containing protein</fullName>
    </recommendedName>
</protein>
<dbReference type="PANTHER" id="PTHR37842">
    <property type="match status" value="1"/>
</dbReference>
<dbReference type="Gene3D" id="2.60.120.1620">
    <property type="match status" value="1"/>
</dbReference>
<dbReference type="SUPFAM" id="SSF55545">
    <property type="entry name" value="beta-N-acetylhexosaminidase-like domain"/>
    <property type="match status" value="1"/>
</dbReference>
<evidence type="ECO:0000256" key="1">
    <source>
        <dbReference type="ARBA" id="ARBA00022801"/>
    </source>
</evidence>
<dbReference type="InterPro" id="IPR042301">
    <property type="entry name" value="GH115_sf"/>
</dbReference>
<keyword evidence="2" id="KW-0732">Signal</keyword>
<name>A0A1V6LSJ7_9FLAO</name>
<evidence type="ECO:0000256" key="2">
    <source>
        <dbReference type="SAM" id="SignalP"/>
    </source>
</evidence>
<dbReference type="Pfam" id="PF15979">
    <property type="entry name" value="Glyco_hydro_115"/>
    <property type="match status" value="1"/>
</dbReference>
<dbReference type="GO" id="GO:0016787">
    <property type="term" value="F:hydrolase activity"/>
    <property type="evidence" value="ECO:0007669"/>
    <property type="project" value="UniProtKB-KW"/>
</dbReference>
<dbReference type="Proteomes" id="UP000191680">
    <property type="component" value="Unassembled WGS sequence"/>
</dbReference>
<dbReference type="RefSeq" id="WP_080318919.1">
    <property type="nucleotide sequence ID" value="NZ_MTBC01000004.1"/>
</dbReference>
<dbReference type="Gene3D" id="3.20.20.520">
    <property type="entry name" value="Glycosyl hydrolase family 115"/>
    <property type="match status" value="1"/>
</dbReference>
<sequence>MRYLSLVFFNFLVCSFYAQSNAPFTVDLVTDVAPTIITDAKDAAVVHIAAQLLVEDIFTVTGKKAVISHSPKTTKSTVILAGTLGHSKFIDQLVKANKINVDAFKGSWERYGYFLVANPHKNIDQALMVVGSDRRGTAYGLLQLSKEIGVSAWKWWADVEPAKQERISLQIKDPISESPSVKYRGIFLNDEDWGLQPWAAKTFEPETGDIGPKTYAKIFELMLRLKANTVWPAMHSSTQPFYYYPENKVVADQYAIVVGSSHAEPMLCNINMEWNKETMGEYRYDTNAEPIKELFTKRAKETANFEAIYTTGMRGEHDSPMILGDYDIEGQVKLLETIISDQRSILEKTQKKPAHKIPQAFIPYKEVLTSYQNGLKVPEDITLIWTDDNYGYIRQLSTPEEQQRKGGAGVYYHTSYWGRPHDYLWLNSTHPLQMWSEMKKAYFFGAKDIWILNVGDIKPHEYNLELFLDMAWNIESFKEVTDVKKHNVKWLQALYGDTMGLEAYTILEEERYLSFKRRPEFMAWSQTEPTTKPKTNEFSQFQYGDEVGKRLAAFKRIEEKVERLYNAIDKENQSSFYQLVYYPVMASVKMNQKWLYTYKNEFYAKQNRQSANDYAVLAHNAYKRIVTETNFYNNELLGGKWKHIMSMSPRYLPVYDKPSQYAIPEENTSSIGVLLEGYDMPVNNKTVNSFADVLPVFNRYTNSSYFIDLFLKGEQAQSWSIKPLADWIKVSATEGTLLNEFGKKEERLWVTIDWEIVPKGKDAKEAPLGHDYQLIPPSFKTNSALQIKTKDTTFTIGVSAYNPKFKALNNFNGFVEDKGYVSIKAANYTTKTDADNQGWVTISGLGYSKELIGVGFTKNGINKTTTKDLEGLPVLTYDFYSFNLGEAIVSVSALPTHPVHKGRGVKCAIAIDDGAPVILDFETIGRSDEWKQNVLKNKAVALKKQLVKQAGKHTLKIWMLDEGLFLDQILIDLGGRKQSYDFPPETRINN</sequence>
<dbReference type="OrthoDB" id="8727830at2"/>
<comment type="caution">
    <text evidence="4">The sequence shown here is derived from an EMBL/GenBank/DDBJ whole genome shotgun (WGS) entry which is preliminary data.</text>
</comment>
<evidence type="ECO:0000313" key="4">
    <source>
        <dbReference type="EMBL" id="OQD43142.1"/>
    </source>
</evidence>
<evidence type="ECO:0000259" key="3">
    <source>
        <dbReference type="Pfam" id="PF17829"/>
    </source>
</evidence>
<dbReference type="AlphaFoldDB" id="A0A1V6LSJ7"/>
<gene>
    <name evidence="4" type="ORF">BUL40_08630</name>
</gene>
<organism evidence="4 5">
    <name type="scientific">Croceivirga radicis</name>
    <dbReference type="NCBI Taxonomy" id="1929488"/>
    <lineage>
        <taxon>Bacteria</taxon>
        <taxon>Pseudomonadati</taxon>
        <taxon>Bacteroidota</taxon>
        <taxon>Flavobacteriia</taxon>
        <taxon>Flavobacteriales</taxon>
        <taxon>Flavobacteriaceae</taxon>
        <taxon>Croceivirga</taxon>
    </lineage>
</organism>
<dbReference type="PANTHER" id="PTHR37842:SF2">
    <property type="entry name" value="GYLCOSYL HYDROLASE 115 C-TERMINAL DOMAIN-CONTAINING PROTEIN"/>
    <property type="match status" value="1"/>
</dbReference>
<feature type="domain" description="Gylcosyl hydrolase 115 C-terminal" evidence="3">
    <location>
        <begin position="813"/>
        <end position="985"/>
    </location>
</feature>
<keyword evidence="5" id="KW-1185">Reference proteome</keyword>
<feature type="chain" id="PRO_5012731837" description="Gylcosyl hydrolase 115 C-terminal domain-containing protein" evidence="2">
    <location>
        <begin position="21"/>
        <end position="990"/>
    </location>
</feature>
<evidence type="ECO:0000313" key="5">
    <source>
        <dbReference type="Proteomes" id="UP000191680"/>
    </source>
</evidence>
<feature type="signal peptide" evidence="2">
    <location>
        <begin position="1"/>
        <end position="20"/>
    </location>
</feature>
<accession>A0A1V6LSJ7</accession>
<dbReference type="EMBL" id="MTBC01000004">
    <property type="protein sequence ID" value="OQD43142.1"/>
    <property type="molecule type" value="Genomic_DNA"/>
</dbReference>